<proteinExistence type="predicted"/>
<dbReference type="RefSeq" id="XP_047767837.1">
    <property type="nucleotide sequence ID" value="XM_047911925.1"/>
</dbReference>
<reference evidence="5" key="1">
    <citation type="submission" date="2021-12" db="EMBL/GenBank/DDBJ databases">
        <authorList>
            <person name="Zaccaron A."/>
            <person name="Stergiopoulos I."/>
        </authorList>
    </citation>
    <scope>NUCLEOTIDE SEQUENCE</scope>
    <source>
        <strain evidence="5">Race5_Kim</strain>
    </source>
</reference>
<dbReference type="GO" id="GO:0003924">
    <property type="term" value="F:GTPase activity"/>
    <property type="evidence" value="ECO:0007669"/>
    <property type="project" value="InterPro"/>
</dbReference>
<keyword evidence="1" id="KW-0488">Methylation</keyword>
<dbReference type="InterPro" id="IPR027417">
    <property type="entry name" value="P-loop_NTPase"/>
</dbReference>
<name>A0A9Q8UUZ3_PASFU</name>
<dbReference type="Pfam" id="PF00071">
    <property type="entry name" value="Ras"/>
    <property type="match status" value="1"/>
</dbReference>
<feature type="compositionally biased region" description="Polar residues" evidence="4">
    <location>
        <begin position="244"/>
        <end position="254"/>
    </location>
</feature>
<accession>A0A9Q8UUZ3</accession>
<dbReference type="NCBIfam" id="TIGR00231">
    <property type="entry name" value="small_GTP"/>
    <property type="match status" value="1"/>
</dbReference>
<dbReference type="Gene3D" id="3.40.50.300">
    <property type="entry name" value="P-loop containing nucleotide triphosphate hydrolases"/>
    <property type="match status" value="1"/>
</dbReference>
<dbReference type="InterPro" id="IPR005225">
    <property type="entry name" value="Small_GTP-bd"/>
</dbReference>
<dbReference type="SUPFAM" id="SSF52540">
    <property type="entry name" value="P-loop containing nucleoside triphosphate hydrolases"/>
    <property type="match status" value="1"/>
</dbReference>
<dbReference type="KEGG" id="ffu:CLAFUR5_12777"/>
<dbReference type="EMBL" id="CP090173">
    <property type="protein sequence ID" value="UJO23471.1"/>
    <property type="molecule type" value="Genomic_DNA"/>
</dbReference>
<dbReference type="GeneID" id="71992655"/>
<evidence type="ECO:0000256" key="4">
    <source>
        <dbReference type="SAM" id="MobiDB-lite"/>
    </source>
</evidence>
<feature type="region of interest" description="Disordered" evidence="4">
    <location>
        <begin position="1"/>
        <end position="38"/>
    </location>
</feature>
<dbReference type="GO" id="GO:0007264">
    <property type="term" value="P:small GTPase-mediated signal transduction"/>
    <property type="evidence" value="ECO:0007669"/>
    <property type="project" value="InterPro"/>
</dbReference>
<dbReference type="InterPro" id="IPR003578">
    <property type="entry name" value="Small_GTPase_Rho"/>
</dbReference>
<feature type="compositionally biased region" description="Polar residues" evidence="4">
    <location>
        <begin position="9"/>
        <end position="18"/>
    </location>
</feature>
<dbReference type="SMART" id="SM00175">
    <property type="entry name" value="RAB"/>
    <property type="match status" value="1"/>
</dbReference>
<dbReference type="Proteomes" id="UP000756132">
    <property type="component" value="Chromosome 11"/>
</dbReference>
<feature type="compositionally biased region" description="Basic residues" evidence="4">
    <location>
        <begin position="268"/>
        <end position="281"/>
    </location>
</feature>
<reference evidence="5" key="2">
    <citation type="journal article" date="2022" name="Microb. Genom.">
        <title>A chromosome-scale genome assembly of the tomato pathogen Cladosporium fulvum reveals a compartmentalized genome architecture and the presence of a dispensable chromosome.</title>
        <authorList>
            <person name="Zaccaron A.Z."/>
            <person name="Chen L.H."/>
            <person name="Samaras A."/>
            <person name="Stergiopoulos I."/>
        </authorList>
    </citation>
    <scope>NUCLEOTIDE SEQUENCE</scope>
    <source>
        <strain evidence="5">Race5_Kim</strain>
    </source>
</reference>
<organism evidence="5 6">
    <name type="scientific">Passalora fulva</name>
    <name type="common">Tomato leaf mold</name>
    <name type="synonym">Cladosporium fulvum</name>
    <dbReference type="NCBI Taxonomy" id="5499"/>
    <lineage>
        <taxon>Eukaryota</taxon>
        <taxon>Fungi</taxon>
        <taxon>Dikarya</taxon>
        <taxon>Ascomycota</taxon>
        <taxon>Pezizomycotina</taxon>
        <taxon>Dothideomycetes</taxon>
        <taxon>Dothideomycetidae</taxon>
        <taxon>Mycosphaerellales</taxon>
        <taxon>Mycosphaerellaceae</taxon>
        <taxon>Fulvia</taxon>
    </lineage>
</organism>
<evidence type="ECO:0000313" key="5">
    <source>
        <dbReference type="EMBL" id="UJO23471.1"/>
    </source>
</evidence>
<feature type="region of interest" description="Disordered" evidence="4">
    <location>
        <begin position="469"/>
        <end position="497"/>
    </location>
</feature>
<dbReference type="AlphaFoldDB" id="A0A9Q8UUZ3"/>
<dbReference type="InterPro" id="IPR001806">
    <property type="entry name" value="Small_GTPase"/>
</dbReference>
<dbReference type="CDD" id="cd00157">
    <property type="entry name" value="Rho"/>
    <property type="match status" value="1"/>
</dbReference>
<dbReference type="PANTHER" id="PTHR24072">
    <property type="entry name" value="RHO FAMILY GTPASE"/>
    <property type="match status" value="1"/>
</dbReference>
<dbReference type="SMART" id="SM00174">
    <property type="entry name" value="RHO"/>
    <property type="match status" value="1"/>
</dbReference>
<evidence type="ECO:0000256" key="2">
    <source>
        <dbReference type="ARBA" id="ARBA00022741"/>
    </source>
</evidence>
<keyword evidence="3" id="KW-0342">GTP-binding</keyword>
<evidence type="ECO:0000313" key="6">
    <source>
        <dbReference type="Proteomes" id="UP000756132"/>
    </source>
</evidence>
<dbReference type="PRINTS" id="PR00449">
    <property type="entry name" value="RASTRNSFRMNG"/>
</dbReference>
<dbReference type="PROSITE" id="PS51420">
    <property type="entry name" value="RHO"/>
    <property type="match status" value="1"/>
</dbReference>
<dbReference type="SMART" id="SM00173">
    <property type="entry name" value="RAS"/>
    <property type="match status" value="1"/>
</dbReference>
<protein>
    <submittedName>
        <fullName evidence="5">GTP-binding protein rhoA</fullName>
    </submittedName>
</protein>
<dbReference type="GO" id="GO:0005525">
    <property type="term" value="F:GTP binding"/>
    <property type="evidence" value="ECO:0007669"/>
    <property type="project" value="UniProtKB-KW"/>
</dbReference>
<dbReference type="PROSITE" id="PS51421">
    <property type="entry name" value="RAS"/>
    <property type="match status" value="1"/>
</dbReference>
<evidence type="ECO:0000256" key="3">
    <source>
        <dbReference type="ARBA" id="ARBA00023134"/>
    </source>
</evidence>
<keyword evidence="6" id="KW-1185">Reference proteome</keyword>
<dbReference type="OrthoDB" id="8830751at2759"/>
<feature type="region of interest" description="Disordered" evidence="4">
    <location>
        <begin position="236"/>
        <end position="303"/>
    </location>
</feature>
<dbReference type="PROSITE" id="PS51419">
    <property type="entry name" value="RAB"/>
    <property type="match status" value="1"/>
</dbReference>
<keyword evidence="2" id="KW-0547">Nucleotide-binding</keyword>
<sequence length="689" mass="75196">MPDAETVLSCESKSQVVQESVGMHEEYTGGSRSQSPPVGIVVDRSEDGDSYDSDAELDIVMTTALLGNGKRKLAAGDLAAAERVFHKCSARLPSTFADVCLDDPSDTRAMTLDHIFRTDSILDTPTDGTYHIGVPTRLSYAKAKLVGHDVQEPPARNVSLLNTIDQLPSSLEHHTRDVASQLITDCPETLPELDHVVGSACQVDGVSIPAPLTRRNSWTQADIDYEKLLGTDKRAPLESDNLSRSRASALQPQATDAWEEKKIAQRSWARRNGKRVSRASRARPLLPGLDASTAPIPKPRVAGVNPEVSTASAGVEHGLYGQHEAGSTWAAPKSMLYGRSAARMSIDEWQEKEFAKRLRAHTWEVDVSANVYPSYVIDSEPDFANATYAAPFAENEREPTGKHDSALLLGGDQQHGLMDHKMQSKADSELPSFKDMRPGEFSTMPDRNPDGVPRRTLTSASVVSYATTMSRARSADSSTTIKPNKRDNDLTPTVSAPSRPPKLVLIGDALCGKTAIARRFADGEYNESWGQIGAFNYNMSVETDRPGKTIEIDLWDTAGQEEFSPVRQLAYVKPQCILICFAVDSIDSFDDAMHAWTGEVFEFCRDVPTLLIGCKTDLRHHAGSFPPPVSREQGTKLAAEIGAGKYLECSAKENTGVVEVFEAVMQLGLAQKTKKTTKRKSIFGLLGSY</sequence>
<feature type="compositionally biased region" description="Polar residues" evidence="4">
    <location>
        <begin position="469"/>
        <end position="482"/>
    </location>
</feature>
<gene>
    <name evidence="5" type="ORF">CLAFUR5_12777</name>
</gene>
<evidence type="ECO:0000256" key="1">
    <source>
        <dbReference type="ARBA" id="ARBA00022481"/>
    </source>
</evidence>